<dbReference type="Proteomes" id="UP001595990">
    <property type="component" value="Unassembled WGS sequence"/>
</dbReference>
<evidence type="ECO:0000256" key="2">
    <source>
        <dbReference type="SAM" id="Phobius"/>
    </source>
</evidence>
<organism evidence="4 5">
    <name type="scientific">Streptomyces ehimensis</name>
    <dbReference type="NCBI Taxonomy" id="68195"/>
    <lineage>
        <taxon>Bacteria</taxon>
        <taxon>Bacillati</taxon>
        <taxon>Actinomycetota</taxon>
        <taxon>Actinomycetes</taxon>
        <taxon>Kitasatosporales</taxon>
        <taxon>Streptomycetaceae</taxon>
        <taxon>Streptomyces</taxon>
    </lineage>
</organism>
<name>A0ABV9BJR9_9ACTN</name>
<accession>A0ABV9BJR9</accession>
<gene>
    <name evidence="4" type="ORF">ACFPEN_15195</name>
</gene>
<evidence type="ECO:0000313" key="4">
    <source>
        <dbReference type="EMBL" id="MFC4514289.1"/>
    </source>
</evidence>
<reference evidence="5" key="1">
    <citation type="journal article" date="2019" name="Int. J. Syst. Evol. Microbiol.">
        <title>The Global Catalogue of Microorganisms (GCM) 10K type strain sequencing project: providing services to taxonomists for standard genome sequencing and annotation.</title>
        <authorList>
            <consortium name="The Broad Institute Genomics Platform"/>
            <consortium name="The Broad Institute Genome Sequencing Center for Infectious Disease"/>
            <person name="Wu L."/>
            <person name="Ma J."/>
        </authorList>
    </citation>
    <scope>NUCLEOTIDE SEQUENCE [LARGE SCALE GENOMIC DNA]</scope>
    <source>
        <strain evidence="5">CECT 8064</strain>
    </source>
</reference>
<dbReference type="EMBL" id="JBHSFS010000006">
    <property type="protein sequence ID" value="MFC4514289.1"/>
    <property type="molecule type" value="Genomic_DNA"/>
</dbReference>
<feature type="chain" id="PRO_5046320670" evidence="3">
    <location>
        <begin position="30"/>
        <end position="252"/>
    </location>
</feature>
<protein>
    <submittedName>
        <fullName evidence="4">Uncharacterized protein</fullName>
    </submittedName>
</protein>
<keyword evidence="2" id="KW-0812">Transmembrane</keyword>
<feature type="transmembrane region" description="Helical" evidence="2">
    <location>
        <begin position="203"/>
        <end position="225"/>
    </location>
</feature>
<comment type="caution">
    <text evidence="4">The sequence shown here is derived from an EMBL/GenBank/DDBJ whole genome shotgun (WGS) entry which is preliminary data.</text>
</comment>
<feature type="signal peptide" evidence="3">
    <location>
        <begin position="1"/>
        <end position="29"/>
    </location>
</feature>
<sequence>MKRARTALASLTPLAAAALVLTAAAPGSAQPLDSSTSASSSASADSPDSPDSPDSGNSSDAESSISSAGPTQRGREVVFTVTTGRTTLDAHDGHLTVESPAFVKKLTLREKRFREGKNGQLYTRVAGMVPCDIAPGTYPVDLKDGGEEEPAESVELTVVPEMDPGNREFCDGPRGYDEIVDKTSETAPDEDDEGTDGVSLGELAAVIAGTATLAAILASTATYLLTRKRKPNRRDEGGQEQEPGPEDAPRQG</sequence>
<keyword evidence="5" id="KW-1185">Reference proteome</keyword>
<evidence type="ECO:0000313" key="5">
    <source>
        <dbReference type="Proteomes" id="UP001595990"/>
    </source>
</evidence>
<keyword evidence="2" id="KW-0472">Membrane</keyword>
<dbReference type="RefSeq" id="WP_417922962.1">
    <property type="nucleotide sequence ID" value="NZ_JBHSFS010000006.1"/>
</dbReference>
<evidence type="ECO:0000256" key="1">
    <source>
        <dbReference type="SAM" id="MobiDB-lite"/>
    </source>
</evidence>
<feature type="region of interest" description="Disordered" evidence="1">
    <location>
        <begin position="225"/>
        <end position="252"/>
    </location>
</feature>
<feature type="region of interest" description="Disordered" evidence="1">
    <location>
        <begin position="26"/>
        <end position="76"/>
    </location>
</feature>
<keyword evidence="3" id="KW-0732">Signal</keyword>
<keyword evidence="2" id="KW-1133">Transmembrane helix</keyword>
<evidence type="ECO:0000256" key="3">
    <source>
        <dbReference type="SAM" id="SignalP"/>
    </source>
</evidence>
<feature type="compositionally biased region" description="Low complexity" evidence="1">
    <location>
        <begin position="26"/>
        <end position="70"/>
    </location>
</feature>
<proteinExistence type="predicted"/>